<dbReference type="Pfam" id="PF00011">
    <property type="entry name" value="HSP20"/>
    <property type="match status" value="1"/>
</dbReference>
<feature type="domain" description="ARID" evidence="9">
    <location>
        <begin position="289"/>
        <end position="380"/>
    </location>
</feature>
<dbReference type="GO" id="GO:0006357">
    <property type="term" value="P:regulation of transcription by RNA polymerase II"/>
    <property type="evidence" value="ECO:0007669"/>
    <property type="project" value="InterPro"/>
</dbReference>
<dbReference type="SMART" id="SM01014">
    <property type="entry name" value="ARID"/>
    <property type="match status" value="1"/>
</dbReference>
<dbReference type="Gene3D" id="2.60.40.790">
    <property type="match status" value="1"/>
</dbReference>
<feature type="compositionally biased region" description="Basic and acidic residues" evidence="7">
    <location>
        <begin position="465"/>
        <end position="480"/>
    </location>
</feature>
<dbReference type="PANTHER" id="PTHR15348">
    <property type="entry name" value="AT-RICH INTERACTIVE DOMAIN-CONTAINING PROTEIN ARID DOMAIN- CONTAINING PROTEIN DEAD RINGER PROTEIN B-CELL REGULATOR OF IGH TRANSCRIPTION BRIGHT"/>
    <property type="match status" value="1"/>
</dbReference>
<dbReference type="GO" id="GO:0003677">
    <property type="term" value="F:DNA binding"/>
    <property type="evidence" value="ECO:0007669"/>
    <property type="project" value="UniProtKB-KW"/>
</dbReference>
<evidence type="ECO:0000313" key="10">
    <source>
        <dbReference type="EMBL" id="GAA0142866.1"/>
    </source>
</evidence>
<reference evidence="10 11" key="1">
    <citation type="submission" date="2024-01" db="EMBL/GenBank/DDBJ databases">
        <title>The complete chloroplast genome sequence of Lithospermum erythrorhizon: insights into the phylogenetic relationship among Boraginaceae species and the maternal lineages of purple gromwells.</title>
        <authorList>
            <person name="Okada T."/>
            <person name="Watanabe K."/>
        </authorList>
    </citation>
    <scope>NUCLEOTIDE SEQUENCE [LARGE SCALE GENOMIC DNA]</scope>
</reference>
<dbReference type="InterPro" id="IPR036431">
    <property type="entry name" value="ARID_dom_sf"/>
</dbReference>
<feature type="compositionally biased region" description="Polar residues" evidence="7">
    <location>
        <begin position="82"/>
        <end position="99"/>
    </location>
</feature>
<dbReference type="CDD" id="cd16100">
    <property type="entry name" value="ARID"/>
    <property type="match status" value="1"/>
</dbReference>
<dbReference type="SUPFAM" id="SSF46774">
    <property type="entry name" value="ARID-like"/>
    <property type="match status" value="1"/>
</dbReference>
<keyword evidence="3" id="KW-0804">Transcription</keyword>
<feature type="compositionally biased region" description="Basic and acidic residues" evidence="7">
    <location>
        <begin position="1"/>
        <end position="10"/>
    </location>
</feature>
<dbReference type="InterPro" id="IPR008978">
    <property type="entry name" value="HSP20-like_chaperone"/>
</dbReference>
<dbReference type="AlphaFoldDB" id="A0AAV3NWQ8"/>
<sequence length="584" mass="64328">MDKSDVEMKGATEQSEDPNNGEVHPQNGSVDVQPLNNDDRLPHSATVQDTKPSELGTQENLDGVTESKDEVVAAKNTESELENPNSKDTANGLEMTSENVDQDRQPGEKTVEDPNIKEDSEVENTPVEKVAVPAELTVEKASHNETGVIEEMKGSKDETSDGEVLASGNEGTVNEPKQSEKMAVPTSSLEDGVTEEAKLPEAEREENDADHNSTEAMVDAPKDNVKDDVQATAAAYTNASSGTLLVDQNPTTPPSIIKCPSTKSGGQNEESYRNMFNEINMTGDEDGTPEEQVAFMRVVESFYRARSMEFKPPKFYGQQLNCLKLWRSVIKLGGYDRVTGSKLWRQVGESFHPPKTCTTISWTFRIFYEKALLEYEKHVTESGELQLPVFAASDPSSVDNELQGSMFQASGSGRARRDSATRAMQGWHSRLLGNSEGGEQIMKDKNGNNMKREKTIKSIGSLKQKRPDEVEHPQKAARTEPSKQLVSSVVDVGPPADWVRINVRETKDCYEVYALVPGLLREEVRVQSDPAGRLVITGQPDQPDNPWGITAFKKVISLPGRIDPLHTSAVVSLHGRLFVRVPFE</sequence>
<evidence type="ECO:0000256" key="1">
    <source>
        <dbReference type="ARBA" id="ARBA00023015"/>
    </source>
</evidence>
<evidence type="ECO:0000256" key="6">
    <source>
        <dbReference type="RuleBase" id="RU003616"/>
    </source>
</evidence>
<name>A0AAV3NWQ8_LITER</name>
<organism evidence="10 11">
    <name type="scientific">Lithospermum erythrorhizon</name>
    <name type="common">Purple gromwell</name>
    <name type="synonym">Lithospermum officinale var. erythrorhizon</name>
    <dbReference type="NCBI Taxonomy" id="34254"/>
    <lineage>
        <taxon>Eukaryota</taxon>
        <taxon>Viridiplantae</taxon>
        <taxon>Streptophyta</taxon>
        <taxon>Embryophyta</taxon>
        <taxon>Tracheophyta</taxon>
        <taxon>Spermatophyta</taxon>
        <taxon>Magnoliopsida</taxon>
        <taxon>eudicotyledons</taxon>
        <taxon>Gunneridae</taxon>
        <taxon>Pentapetalae</taxon>
        <taxon>asterids</taxon>
        <taxon>lamiids</taxon>
        <taxon>Boraginales</taxon>
        <taxon>Boraginaceae</taxon>
        <taxon>Boraginoideae</taxon>
        <taxon>Lithospermeae</taxon>
        <taxon>Lithospermum</taxon>
    </lineage>
</organism>
<feature type="compositionally biased region" description="Polar residues" evidence="7">
    <location>
        <begin position="45"/>
        <end position="60"/>
    </location>
</feature>
<feature type="region of interest" description="Disordered" evidence="7">
    <location>
        <begin position="460"/>
        <end position="480"/>
    </location>
</feature>
<evidence type="ECO:0000256" key="3">
    <source>
        <dbReference type="ARBA" id="ARBA00023163"/>
    </source>
</evidence>
<keyword evidence="11" id="KW-1185">Reference proteome</keyword>
<dbReference type="PROSITE" id="PS01031">
    <property type="entry name" value="SHSP"/>
    <property type="match status" value="1"/>
</dbReference>
<feature type="compositionally biased region" description="Basic and acidic residues" evidence="7">
    <location>
        <begin position="101"/>
        <end position="119"/>
    </location>
</feature>
<accession>A0AAV3NWQ8</accession>
<dbReference type="Pfam" id="PF01388">
    <property type="entry name" value="ARID"/>
    <property type="match status" value="1"/>
</dbReference>
<evidence type="ECO:0000256" key="5">
    <source>
        <dbReference type="PROSITE-ProRule" id="PRU00285"/>
    </source>
</evidence>
<keyword evidence="2 10" id="KW-0238">DNA-binding</keyword>
<dbReference type="EMBL" id="BAABME010000450">
    <property type="protein sequence ID" value="GAA0142866.1"/>
    <property type="molecule type" value="Genomic_DNA"/>
</dbReference>
<dbReference type="SUPFAM" id="SSF49764">
    <property type="entry name" value="HSP20-like chaperones"/>
    <property type="match status" value="1"/>
</dbReference>
<dbReference type="InterPro" id="IPR002068">
    <property type="entry name" value="A-crystallin/Hsp20_dom"/>
</dbReference>
<evidence type="ECO:0000256" key="2">
    <source>
        <dbReference type="ARBA" id="ARBA00023125"/>
    </source>
</evidence>
<feature type="domain" description="SHSP" evidence="8">
    <location>
        <begin position="487"/>
        <end position="584"/>
    </location>
</feature>
<keyword evidence="1" id="KW-0805">Transcription regulation</keyword>
<dbReference type="SMART" id="SM00501">
    <property type="entry name" value="BRIGHT"/>
    <property type="match status" value="1"/>
</dbReference>
<dbReference type="Gene3D" id="1.10.150.60">
    <property type="entry name" value="ARID DNA-binding domain"/>
    <property type="match status" value="1"/>
</dbReference>
<comment type="similarity">
    <text evidence="5 6">Belongs to the small heat shock protein (HSP20) family.</text>
</comment>
<dbReference type="InterPro" id="IPR045147">
    <property type="entry name" value="ARI3A/B/C"/>
</dbReference>
<dbReference type="PANTHER" id="PTHR15348:SF17">
    <property type="entry name" value="AT-RICH INTERACTIVE DOMAIN-CONTAINING PROTEIN 5"/>
    <property type="match status" value="1"/>
</dbReference>
<dbReference type="CDD" id="cd06464">
    <property type="entry name" value="ACD_sHsps-like"/>
    <property type="match status" value="1"/>
</dbReference>
<evidence type="ECO:0000313" key="11">
    <source>
        <dbReference type="Proteomes" id="UP001454036"/>
    </source>
</evidence>
<evidence type="ECO:0000259" key="9">
    <source>
        <dbReference type="PROSITE" id="PS51011"/>
    </source>
</evidence>
<dbReference type="Proteomes" id="UP001454036">
    <property type="component" value="Unassembled WGS sequence"/>
</dbReference>
<protein>
    <submittedName>
        <fullName evidence="10">DNA-binding transcription factor</fullName>
    </submittedName>
</protein>
<dbReference type="FunFam" id="1.10.150.60:FF:000009">
    <property type="entry name" value="AT-rich interactive domain-containing protein 3"/>
    <property type="match status" value="1"/>
</dbReference>
<feature type="compositionally biased region" description="Polar residues" evidence="7">
    <location>
        <begin position="26"/>
        <end position="36"/>
    </location>
</feature>
<proteinExistence type="inferred from homology"/>
<comment type="caution">
    <text evidence="10">The sequence shown here is derived from an EMBL/GenBank/DDBJ whole genome shotgun (WGS) entry which is preliminary data.</text>
</comment>
<keyword evidence="4" id="KW-0539">Nucleus</keyword>
<dbReference type="InterPro" id="IPR001606">
    <property type="entry name" value="ARID_dom"/>
</dbReference>
<evidence type="ECO:0000256" key="7">
    <source>
        <dbReference type="SAM" id="MobiDB-lite"/>
    </source>
</evidence>
<feature type="region of interest" description="Disordered" evidence="7">
    <location>
        <begin position="244"/>
        <end position="269"/>
    </location>
</feature>
<feature type="compositionally biased region" description="Basic and acidic residues" evidence="7">
    <location>
        <begin position="150"/>
        <end position="159"/>
    </location>
</feature>
<dbReference type="GO" id="GO:0005634">
    <property type="term" value="C:nucleus"/>
    <property type="evidence" value="ECO:0007669"/>
    <property type="project" value="TreeGrafter"/>
</dbReference>
<dbReference type="PROSITE" id="PS51011">
    <property type="entry name" value="ARID"/>
    <property type="match status" value="1"/>
</dbReference>
<dbReference type="FunFam" id="2.60.40.790:FF:000014">
    <property type="entry name" value="AT-rich interactive domain-containing protein 3"/>
    <property type="match status" value="1"/>
</dbReference>
<gene>
    <name evidence="10" type="ORF">LIER_03670</name>
</gene>
<evidence type="ECO:0000259" key="8">
    <source>
        <dbReference type="PROSITE" id="PS01031"/>
    </source>
</evidence>
<feature type="region of interest" description="Disordered" evidence="7">
    <location>
        <begin position="1"/>
        <end position="221"/>
    </location>
</feature>
<evidence type="ECO:0000256" key="4">
    <source>
        <dbReference type="ARBA" id="ARBA00023242"/>
    </source>
</evidence>